<gene>
    <name evidence="2" type="ORF">NEDG_01987</name>
</gene>
<name>A0A177EEQ8_9MICR</name>
<organism evidence="2 3">
    <name type="scientific">Nematocida displodere</name>
    <dbReference type="NCBI Taxonomy" id="1805483"/>
    <lineage>
        <taxon>Eukaryota</taxon>
        <taxon>Fungi</taxon>
        <taxon>Fungi incertae sedis</taxon>
        <taxon>Microsporidia</taxon>
        <taxon>Nematocida</taxon>
    </lineage>
</organism>
<dbReference type="EMBL" id="LTDL01000028">
    <property type="protein sequence ID" value="OAG30445.1"/>
    <property type="molecule type" value="Genomic_DNA"/>
</dbReference>
<proteinExistence type="predicted"/>
<sequence length="556" mass="62578">MQAPIIIAQLAAIFAFALLGLASRDSSLEDDGRPYLVSPYTDQTIAFFEMSGSTLATRTVETTTYIVKDQYMPIKIYLNSYTLADIPDHLVEGMVFERINIDTQYSHRLQAPLLNTVLVEKLLRAFGRSLHTDRLTISGLGAVLDPETGVNHAHQECELSPNPIAEDEKTHPKLLKLYTKHIVLTRVSEASVRWLLPRLDVSECMVDVWLLHVPEITNLRCLDGFNPKTLLKLYVWDADNFTDIDCALLREKKVLNEIGLWETPDWLYASPETLQAIATKHWDSIRMPAAFWCSIVKTMHTTITVDRLILHGVVFPTHDKIGSRVCEEKASVKILELRLTNPNSTRASNMSLSELLVWLDSRFIDTEQITITNINIHNISPLSSHIYIDIEPLLPSLKRLCYVANISRTFYIYNRKSILWIEPAAYKDWADGKLNTTMAKICSQKILSVSDDIVTPFTPPTDPNPNPTCFECNMSVEEIVKVSPKTQPIYLGIVCKAGHMACKPCLEKLLKTKYASKEAQPQACPLCGDELCGSGVVSVVEKDMDGKTCFDLMKTC</sequence>
<keyword evidence="1" id="KW-0732">Signal</keyword>
<feature type="chain" id="PRO_5008060374" description="RING-type domain-containing protein" evidence="1">
    <location>
        <begin position="23"/>
        <end position="556"/>
    </location>
</feature>
<dbReference type="RefSeq" id="XP_067544702.1">
    <property type="nucleotide sequence ID" value="XM_067689405.1"/>
</dbReference>
<dbReference type="GeneID" id="93648337"/>
<evidence type="ECO:0000313" key="3">
    <source>
        <dbReference type="Proteomes" id="UP000185944"/>
    </source>
</evidence>
<evidence type="ECO:0000256" key="1">
    <source>
        <dbReference type="SAM" id="SignalP"/>
    </source>
</evidence>
<reference evidence="2 3" key="1">
    <citation type="submission" date="2016-02" db="EMBL/GenBank/DDBJ databases">
        <title>Discovery of a natural microsporidian pathogen with a broad tissue tropism in Caenorhabditis elegans.</title>
        <authorList>
            <person name="Luallen R.J."/>
            <person name="Reinke A.W."/>
            <person name="Tong L."/>
            <person name="Botts M.R."/>
            <person name="Felix M.-A."/>
            <person name="Troemel E.R."/>
        </authorList>
    </citation>
    <scope>NUCLEOTIDE SEQUENCE [LARGE SCALE GENOMIC DNA]</scope>
    <source>
        <strain evidence="2 3">JUm2807</strain>
    </source>
</reference>
<comment type="caution">
    <text evidence="2">The sequence shown here is derived from an EMBL/GenBank/DDBJ whole genome shotgun (WGS) entry which is preliminary data.</text>
</comment>
<dbReference type="Proteomes" id="UP000185944">
    <property type="component" value="Unassembled WGS sequence"/>
</dbReference>
<evidence type="ECO:0000313" key="2">
    <source>
        <dbReference type="EMBL" id="OAG30445.1"/>
    </source>
</evidence>
<dbReference type="OrthoDB" id="411415at2759"/>
<dbReference type="AlphaFoldDB" id="A0A177EEQ8"/>
<accession>A0A177EEQ8</accession>
<evidence type="ECO:0008006" key="4">
    <source>
        <dbReference type="Google" id="ProtNLM"/>
    </source>
</evidence>
<keyword evidence="3" id="KW-1185">Reference proteome</keyword>
<feature type="signal peptide" evidence="1">
    <location>
        <begin position="1"/>
        <end position="22"/>
    </location>
</feature>
<dbReference type="VEuPathDB" id="MicrosporidiaDB:NEDG_01987"/>
<protein>
    <recommendedName>
        <fullName evidence="4">RING-type domain-containing protein</fullName>
    </recommendedName>
</protein>